<dbReference type="Proteomes" id="UP000199735">
    <property type="component" value="Unassembled WGS sequence"/>
</dbReference>
<evidence type="ECO:0000313" key="2">
    <source>
        <dbReference type="Proteomes" id="UP000199735"/>
    </source>
</evidence>
<proteinExistence type="predicted"/>
<comment type="caution">
    <text evidence="1">The sequence shown here is derived from an EMBL/GenBank/DDBJ whole genome shotgun (WGS) entry which is preliminary data.</text>
</comment>
<dbReference type="PIRSF" id="PIRSF019853">
    <property type="entry name" value="UCP019853"/>
    <property type="match status" value="1"/>
</dbReference>
<gene>
    <name evidence="1" type="ORF">SAMN04489762_2406</name>
</gene>
<accession>A0AAX2EH34</accession>
<dbReference type="AlphaFoldDB" id="A0AAX2EH34"/>
<evidence type="ECO:0000313" key="1">
    <source>
        <dbReference type="EMBL" id="SEN50253.1"/>
    </source>
</evidence>
<protein>
    <submittedName>
        <fullName evidence="1">Uncharacterized protein</fullName>
    </submittedName>
</protein>
<organism evidence="1 2">
    <name type="scientific">Terribacillus saccharophilus</name>
    <dbReference type="NCBI Taxonomy" id="361277"/>
    <lineage>
        <taxon>Bacteria</taxon>
        <taxon>Bacillati</taxon>
        <taxon>Bacillota</taxon>
        <taxon>Bacilli</taxon>
        <taxon>Bacillales</taxon>
        <taxon>Bacillaceae</taxon>
        <taxon>Terribacillus</taxon>
    </lineage>
</organism>
<sequence>MAKVKKLDANIEEEVTLEINNIEFTAFAFICPYKIELEKSYPVLIGFTILDDLLIREYKENKKDMERIGTGYEYYLRGLLQRDSIDAGIVIIDEDEYFSEYPELIGKNVELKVDRISVEFLKRD</sequence>
<reference evidence="1 2" key="1">
    <citation type="submission" date="2016-10" db="EMBL/GenBank/DDBJ databases">
        <authorList>
            <person name="Varghese N."/>
            <person name="Submissions S."/>
        </authorList>
    </citation>
    <scope>NUCLEOTIDE SEQUENCE [LARGE SCALE GENOMIC DNA]</scope>
    <source>
        <strain evidence="1 2">DSM 21619</strain>
    </source>
</reference>
<dbReference type="EMBL" id="FOCD01000002">
    <property type="protein sequence ID" value="SEN50253.1"/>
    <property type="molecule type" value="Genomic_DNA"/>
</dbReference>
<name>A0AAX2EH34_9BACI</name>
<dbReference type="InterPro" id="IPR016767">
    <property type="entry name" value="UCP019853"/>
</dbReference>